<name>A0A1S5YDZ2_9BBAC</name>
<reference evidence="1 2" key="1">
    <citation type="journal article" date="2017" name="PLoS ONE">
        <title>The Complete Genome Sequence of a Second Distinct Betabaculovirus from the True Armyworm, Mythimna unipuncta.</title>
        <authorList>
            <person name="Harrison R.L."/>
            <person name="Rowley D.L."/>
            <person name="Mowery J."/>
            <person name="Bauchan G.R."/>
            <person name="Theilmann D.A."/>
            <person name="Rohrmann G.F."/>
            <person name="Erlandson M.A."/>
        </authorList>
    </citation>
    <scope>NUCLEOTIDE SEQUENCE [LARGE SCALE GENOMIC DNA]</scope>
    <source>
        <strain evidence="1">MyunGV#8</strain>
    </source>
</reference>
<evidence type="ECO:0000313" key="1">
    <source>
        <dbReference type="EMBL" id="AQQ80350.1"/>
    </source>
</evidence>
<dbReference type="GeneID" id="39105761"/>
<keyword evidence="2" id="KW-1185">Reference proteome</keyword>
<organism evidence="1 2">
    <name type="scientific">Betabaculovirus altermyunipunctae</name>
    <dbReference type="NCBI Taxonomy" id="3051996"/>
    <lineage>
        <taxon>Viruses</taxon>
        <taxon>Viruses incertae sedis</taxon>
        <taxon>Naldaviricetes</taxon>
        <taxon>Lefavirales</taxon>
        <taxon>Baculoviridae</taxon>
        <taxon>Betabaculovirus</taxon>
    </lineage>
</organism>
<evidence type="ECO:0000313" key="2">
    <source>
        <dbReference type="Proteomes" id="UP000203651"/>
    </source>
</evidence>
<dbReference type="RefSeq" id="YP_009345801.1">
    <property type="nucleotide sequence ID" value="NC_033780.2"/>
</dbReference>
<dbReference type="EMBL" id="KX855660">
    <property type="protein sequence ID" value="AQQ80350.1"/>
    <property type="molecule type" value="Genomic_DNA"/>
</dbReference>
<proteinExistence type="predicted"/>
<dbReference type="KEGG" id="vg:39105761"/>
<accession>A0A1S5YDZ2</accession>
<dbReference type="Proteomes" id="UP000203651">
    <property type="component" value="Segment"/>
</dbReference>
<protein>
    <submittedName>
        <fullName evidence="1">ORF83</fullName>
    </submittedName>
</protein>
<sequence length="73" mass="9230">MWTDKHERVVRKLAADHYFQDVMEADVGPPRRHSRPRLYPDLRCVRFVSYDVSDRYCRRIMRRMHERYRYDRI</sequence>